<dbReference type="Proteomes" id="UP000479526">
    <property type="component" value="Unassembled WGS sequence"/>
</dbReference>
<gene>
    <name evidence="8 11" type="primary">valS</name>
    <name evidence="11" type="ORF">GT755_07950</name>
</gene>
<dbReference type="Gene3D" id="1.10.730.10">
    <property type="entry name" value="Isoleucyl-tRNA Synthetase, Domain 1"/>
    <property type="match status" value="1"/>
</dbReference>
<keyword evidence="3 8" id="KW-0547">Nucleotide-binding</keyword>
<proteinExistence type="inferred from homology"/>
<keyword evidence="2 8" id="KW-0436">Ligase</keyword>
<evidence type="ECO:0000259" key="10">
    <source>
        <dbReference type="Pfam" id="PF08264"/>
    </source>
</evidence>
<dbReference type="GO" id="GO:0004832">
    <property type="term" value="F:valine-tRNA ligase activity"/>
    <property type="evidence" value="ECO:0007669"/>
    <property type="project" value="UniProtKB-UniRule"/>
</dbReference>
<protein>
    <recommendedName>
        <fullName evidence="8">Valine--tRNA ligase</fullName>
        <ecNumber evidence="8">6.1.1.9</ecNumber>
    </recommendedName>
    <alternativeName>
        <fullName evidence="8">Valyl-tRNA synthetase</fullName>
        <shortName evidence="8">ValRS</shortName>
    </alternativeName>
</protein>
<comment type="subcellular location">
    <subcellularLocation>
        <location evidence="8">Cytoplasm</location>
    </subcellularLocation>
</comment>
<evidence type="ECO:0000313" key="12">
    <source>
        <dbReference type="Proteomes" id="UP000479526"/>
    </source>
</evidence>
<feature type="binding site" evidence="8">
    <location>
        <position position="587"/>
    </location>
    <ligand>
        <name>ATP</name>
        <dbReference type="ChEBI" id="CHEBI:30616"/>
    </ligand>
</feature>
<evidence type="ECO:0000256" key="3">
    <source>
        <dbReference type="ARBA" id="ARBA00022741"/>
    </source>
</evidence>
<name>A0A7C9ND89_9ACTN</name>
<dbReference type="SUPFAM" id="SSF50677">
    <property type="entry name" value="ValRS/IleRS/LeuRS editing domain"/>
    <property type="match status" value="1"/>
</dbReference>
<comment type="caution">
    <text evidence="11">The sequence shown here is derived from an EMBL/GenBank/DDBJ whole genome shotgun (WGS) entry which is preliminary data.</text>
</comment>
<comment type="domain">
    <text evidence="8">ValRS has two distinct active sites: one for aminoacylation and one for editing. The misactivated threonine is translocated from the active site to the editing site.</text>
</comment>
<dbReference type="InterPro" id="IPR001412">
    <property type="entry name" value="aa-tRNA-synth_I_CS"/>
</dbReference>
<dbReference type="InterPro" id="IPR002303">
    <property type="entry name" value="Valyl-tRNA_ligase"/>
</dbReference>
<evidence type="ECO:0000256" key="5">
    <source>
        <dbReference type="ARBA" id="ARBA00022917"/>
    </source>
</evidence>
<comment type="similarity">
    <text evidence="8">Belongs to the class-I aminoacyl-tRNA synthetase family. ValS type 2 subfamily.</text>
</comment>
<feature type="domain" description="Methionyl/Valyl/Leucyl/Isoleucyl-tRNA synthetase anticodon-binding" evidence="10">
    <location>
        <begin position="660"/>
        <end position="793"/>
    </location>
</feature>
<dbReference type="InterPro" id="IPR002300">
    <property type="entry name" value="aa-tRNA-synth_Ia"/>
</dbReference>
<evidence type="ECO:0000256" key="6">
    <source>
        <dbReference type="ARBA" id="ARBA00023146"/>
    </source>
</evidence>
<dbReference type="GO" id="GO:0005524">
    <property type="term" value="F:ATP binding"/>
    <property type="evidence" value="ECO:0007669"/>
    <property type="project" value="UniProtKB-UniRule"/>
</dbReference>
<dbReference type="AlphaFoldDB" id="A0A7C9ND89"/>
<accession>A0A7C9ND89</accession>
<dbReference type="InterPro" id="IPR009080">
    <property type="entry name" value="tRNAsynth_Ia_anticodon-bd"/>
</dbReference>
<keyword evidence="5 8" id="KW-0648">Protein biosynthesis</keyword>
<feature type="domain" description="Aminoacyl-tRNA synthetase class Ia" evidence="9">
    <location>
        <begin position="21"/>
        <end position="622"/>
    </location>
</feature>
<dbReference type="EC" id="6.1.1.9" evidence="8"/>
<keyword evidence="6 8" id="KW-0030">Aminoacyl-tRNA synthetase</keyword>
<dbReference type="InterPro" id="IPR014729">
    <property type="entry name" value="Rossmann-like_a/b/a_fold"/>
</dbReference>
<dbReference type="InterPro" id="IPR033705">
    <property type="entry name" value="Anticodon_Ia_Val"/>
</dbReference>
<keyword evidence="1 8" id="KW-0963">Cytoplasm</keyword>
<dbReference type="NCBIfam" id="NF000540">
    <property type="entry name" value="alt_ValS"/>
    <property type="match status" value="1"/>
</dbReference>
<dbReference type="PROSITE" id="PS00178">
    <property type="entry name" value="AA_TRNA_LIGASE_I"/>
    <property type="match status" value="1"/>
</dbReference>
<comment type="catalytic activity">
    <reaction evidence="7 8">
        <text>tRNA(Val) + L-valine + ATP = L-valyl-tRNA(Val) + AMP + diphosphate</text>
        <dbReference type="Rhea" id="RHEA:10704"/>
        <dbReference type="Rhea" id="RHEA-COMP:9672"/>
        <dbReference type="Rhea" id="RHEA-COMP:9708"/>
        <dbReference type="ChEBI" id="CHEBI:30616"/>
        <dbReference type="ChEBI" id="CHEBI:33019"/>
        <dbReference type="ChEBI" id="CHEBI:57762"/>
        <dbReference type="ChEBI" id="CHEBI:78442"/>
        <dbReference type="ChEBI" id="CHEBI:78537"/>
        <dbReference type="ChEBI" id="CHEBI:456215"/>
        <dbReference type="EC" id="6.1.1.9"/>
    </reaction>
</comment>
<dbReference type="GO" id="GO:0005829">
    <property type="term" value="C:cytosol"/>
    <property type="evidence" value="ECO:0007669"/>
    <property type="project" value="TreeGrafter"/>
</dbReference>
<organism evidence="11 12">
    <name type="scientific">Herbidospora solisilvae</name>
    <dbReference type="NCBI Taxonomy" id="2696284"/>
    <lineage>
        <taxon>Bacteria</taxon>
        <taxon>Bacillati</taxon>
        <taxon>Actinomycetota</taxon>
        <taxon>Actinomycetes</taxon>
        <taxon>Streptosporangiales</taxon>
        <taxon>Streptosporangiaceae</taxon>
        <taxon>Herbidospora</taxon>
    </lineage>
</organism>
<dbReference type="InterPro" id="IPR022874">
    <property type="entry name" value="Valine-tRNA_ligase_type_2"/>
</dbReference>
<comment type="function">
    <text evidence="8">Catalyzes the attachment of valine to tRNA(Val). As ValRS can inadvertently accommodate and process structurally similar amino acids such as threonine, to avoid such errors, it has a 'posttransfer' editing activity that hydrolyzes mischarged Thr-tRNA(Val) in a tRNA-dependent manner.</text>
</comment>
<keyword evidence="4 8" id="KW-0067">ATP-binding</keyword>
<dbReference type="PANTHER" id="PTHR11946:SF93">
    <property type="entry name" value="VALINE--TRNA LIGASE, CHLOROPLASTIC_MITOCHONDRIAL 2"/>
    <property type="match status" value="1"/>
</dbReference>
<dbReference type="InterPro" id="IPR009008">
    <property type="entry name" value="Val/Leu/Ile-tRNA-synth_edit"/>
</dbReference>
<dbReference type="InterPro" id="IPR013155">
    <property type="entry name" value="M/V/L/I-tRNA-synth_anticd-bd"/>
</dbReference>
<dbReference type="RefSeq" id="WP_161479045.1">
    <property type="nucleotide sequence ID" value="NZ_WXEW01000002.1"/>
</dbReference>
<comment type="subunit">
    <text evidence="8">Monomer.</text>
</comment>
<feature type="short sequence motif" description="'KMSKS' region" evidence="8">
    <location>
        <begin position="584"/>
        <end position="588"/>
    </location>
</feature>
<dbReference type="SUPFAM" id="SSF47323">
    <property type="entry name" value="Anticodon-binding domain of a subclass of class I aminoacyl-tRNA synthetases"/>
    <property type="match status" value="1"/>
</dbReference>
<evidence type="ECO:0000256" key="4">
    <source>
        <dbReference type="ARBA" id="ARBA00022840"/>
    </source>
</evidence>
<dbReference type="HAMAP" id="MF_02005">
    <property type="entry name" value="Val_tRNA_synth_type2"/>
    <property type="match status" value="1"/>
</dbReference>
<sequence length="840" mass="94939">MTTQRPLPPDRPSLDGLEQAWVDRWAADDLYRFDRSRPREQIFSIDTPPPTVSGSLHVGHVFSYTHTDTIARFQRMRGKAVFYPMGWDDNGLPTERRVQIVFGVRCDPSVPYDPDFQPPEKPGKQQVPISRRNFIELCERLTADDEKAFEELWRRLGLSVDWSMTYQTIDANARAASQRAFLRNLERGQAYLAEAPTLWDVTFRTAVAQAELEDREWPGAFHRIAFHLSPEQQAQGFADRVWIETTRPELIPACVALVAHPDDERYRPLFGSTVRTPLFGAEVPVLAHHLAEPDKGSGIAMICTFGDVTDVTWWRELELPTRAVVGWDGRMLPDAPEGVNAEPYRELAGKTVHSARERIVEMLAASGELEGQPRPVKRPVKFYEKGDRPLEIVTTRQWYIRNGGRDAKLRWEMLDRGRELIWHPAHMRVRYDNWVEGLAGDWLISRQRFFGVPIPVWYQLDSEGEVVYEAPIVPPESMLPVDPSSDVPPGFTEDLRGKPFGFAGDPDVMDTWATSSLTPQIAGGWERDADLFRRVFPMDLRPQAHEIIRTWLFSTMVRAHQEEGVLPWKHAAISGWILDPDRKKMSKSKGNVVTPMGLLEQYGSDAVRYWAANGRPGTDTTFDTGMIKIGRRLAIKILNASKFVLSFDDNPGEITAPLDLSMLAALDEVVRDATRAFEAYDYTKALERTERFFWAFCDDHLELVKARAYDGDASAVAALRAALDTLLRLFAPFLPFVTEEVWSWWRDGSVHTAAWPAVAGRGGDPEVLEAVADVLARVRKAKSAAKVSMRAEVTRLDVRGEKADLVRLAQDDLCAAGNVEEFVLERAEGPLVVNTVLEEG</sequence>
<dbReference type="GO" id="GO:0002161">
    <property type="term" value="F:aminoacyl-tRNA deacylase activity"/>
    <property type="evidence" value="ECO:0007669"/>
    <property type="project" value="InterPro"/>
</dbReference>
<dbReference type="PRINTS" id="PR00986">
    <property type="entry name" value="TRNASYNTHVAL"/>
</dbReference>
<evidence type="ECO:0000256" key="2">
    <source>
        <dbReference type="ARBA" id="ARBA00022598"/>
    </source>
</evidence>
<reference evidence="11 12" key="1">
    <citation type="submission" date="2020-01" db="EMBL/GenBank/DDBJ databases">
        <title>Herbidospora sp. NEAU-GS84 nov., a novel actinomycete isolated from soil.</title>
        <authorList>
            <person name="Han L."/>
        </authorList>
    </citation>
    <scope>NUCLEOTIDE SEQUENCE [LARGE SCALE GENOMIC DNA]</scope>
    <source>
        <strain evidence="11 12">NEAU-GS84</strain>
    </source>
</reference>
<dbReference type="CDD" id="cd07962">
    <property type="entry name" value="Anticodon_Ia_Val"/>
    <property type="match status" value="1"/>
</dbReference>
<dbReference type="PANTHER" id="PTHR11946">
    <property type="entry name" value="VALYL-TRNA SYNTHETASES"/>
    <property type="match status" value="1"/>
</dbReference>
<dbReference type="EMBL" id="WXEW01000002">
    <property type="protein sequence ID" value="NAS21615.1"/>
    <property type="molecule type" value="Genomic_DNA"/>
</dbReference>
<evidence type="ECO:0000256" key="1">
    <source>
        <dbReference type="ARBA" id="ARBA00022490"/>
    </source>
</evidence>
<keyword evidence="12" id="KW-1185">Reference proteome</keyword>
<evidence type="ECO:0000256" key="8">
    <source>
        <dbReference type="HAMAP-Rule" id="MF_02005"/>
    </source>
</evidence>
<dbReference type="NCBIfam" id="NF009687">
    <property type="entry name" value="PRK13208.1"/>
    <property type="match status" value="1"/>
</dbReference>
<dbReference type="SUPFAM" id="SSF52374">
    <property type="entry name" value="Nucleotidylyl transferase"/>
    <property type="match status" value="1"/>
</dbReference>
<evidence type="ECO:0000259" key="9">
    <source>
        <dbReference type="Pfam" id="PF00133"/>
    </source>
</evidence>
<feature type="short sequence motif" description="'HIGH' region" evidence="8">
    <location>
        <begin position="50"/>
        <end position="60"/>
    </location>
</feature>
<evidence type="ECO:0000256" key="7">
    <source>
        <dbReference type="ARBA" id="ARBA00047552"/>
    </source>
</evidence>
<evidence type="ECO:0000313" key="11">
    <source>
        <dbReference type="EMBL" id="NAS21615.1"/>
    </source>
</evidence>
<dbReference type="Pfam" id="PF08264">
    <property type="entry name" value="Anticodon_1"/>
    <property type="match status" value="1"/>
</dbReference>
<dbReference type="Pfam" id="PF00133">
    <property type="entry name" value="tRNA-synt_1"/>
    <property type="match status" value="1"/>
</dbReference>
<dbReference type="InterPro" id="IPR048044">
    <property type="entry name" value="Valyl-tRNA_ligase_actino"/>
</dbReference>
<dbReference type="GO" id="GO:0006438">
    <property type="term" value="P:valyl-tRNA aminoacylation"/>
    <property type="evidence" value="ECO:0007669"/>
    <property type="project" value="UniProtKB-UniRule"/>
</dbReference>
<dbReference type="Gene3D" id="3.40.50.620">
    <property type="entry name" value="HUPs"/>
    <property type="match status" value="2"/>
</dbReference>